<dbReference type="InterPro" id="IPR002974">
    <property type="entry name" value="Cyt_P450_E_CYP52_ascomycetes"/>
</dbReference>
<evidence type="ECO:0000256" key="5">
    <source>
        <dbReference type="ARBA" id="ARBA00023004"/>
    </source>
</evidence>
<sequence>MFVSLFQLTVACVTAASLYLSYWNITASIARRNAISKHRCKAPLAYPHKDPFFGLDAVRDAITAAKSKTSIARQIGQHLRYGSTFSSKFFMTPVISTSEPENIKAVLSTNFGDYGIGSRRKRAFAPLLGKSIFQVDGPQWKHSRDLLQLCLTRSQVVDLPMFDLHVTKLIEAISRHGSATIDLGIWFPRLIADFSTDCFFGKGMGSIETPSSLSTEFVQAMHDAQAGCEDRWKLGHFSSLFPHREFYRKVKRVHDFINQHVERAMGLHDCSEGRPEVGRSEGEDRRVFLYELSKLTNDRHFLRDEILTIFSAAFDPVAALLTNLFFILAKRPDVWELLRGEVRPLDGKNPDMSQLRSLKYHQFCLKECEGPSHDFMARIDWKLTIGLALRLHPILPSNSRVAYKDTILPRGGGPDQKSPVFVAEGTMVAFGIAAMHRRKDLWGEDADDFRPERWRNDKSSWKFIPFNGGPRVCLGQDFAMNLTIYTLVRLVQAFQSVESRDGNEWVEEIHLACTSQNGAKVVMKAG</sequence>
<dbReference type="RefSeq" id="XP_037168336.1">
    <property type="nucleotide sequence ID" value="XM_037304843.1"/>
</dbReference>
<evidence type="ECO:0000313" key="10">
    <source>
        <dbReference type="Proteomes" id="UP000578531"/>
    </source>
</evidence>
<proteinExistence type="inferred from homology"/>
<feature type="transmembrane region" description="Helical" evidence="8">
    <location>
        <begin position="306"/>
        <end position="329"/>
    </location>
</feature>
<dbReference type="InterPro" id="IPR017972">
    <property type="entry name" value="Cyt_P450_CS"/>
</dbReference>
<dbReference type="GO" id="GO:0016712">
    <property type="term" value="F:oxidoreductase activity, acting on paired donors, with incorporation or reduction of molecular oxygen, reduced flavin or flavoprotein as one donor, and incorporation of one atom of oxygen"/>
    <property type="evidence" value="ECO:0007669"/>
    <property type="project" value="InterPro"/>
</dbReference>
<dbReference type="PRINTS" id="PR01239">
    <property type="entry name" value="EP450IICYP52"/>
</dbReference>
<dbReference type="PANTHER" id="PTHR24287:SF17">
    <property type="entry name" value="P450, PUTATIVE (EUROFUNG)-RELATED"/>
    <property type="match status" value="1"/>
</dbReference>
<protein>
    <recommendedName>
        <fullName evidence="11">Cytochrome P450</fullName>
    </recommendedName>
</protein>
<evidence type="ECO:0000256" key="7">
    <source>
        <dbReference type="RuleBase" id="RU000461"/>
    </source>
</evidence>
<organism evidence="9 10">
    <name type="scientific">Letharia columbiana</name>
    <dbReference type="NCBI Taxonomy" id="112416"/>
    <lineage>
        <taxon>Eukaryota</taxon>
        <taxon>Fungi</taxon>
        <taxon>Dikarya</taxon>
        <taxon>Ascomycota</taxon>
        <taxon>Pezizomycotina</taxon>
        <taxon>Lecanoromycetes</taxon>
        <taxon>OSLEUM clade</taxon>
        <taxon>Lecanoromycetidae</taxon>
        <taxon>Lecanorales</taxon>
        <taxon>Lecanorineae</taxon>
        <taxon>Parmeliaceae</taxon>
        <taxon>Letharia</taxon>
    </lineage>
</organism>
<dbReference type="OrthoDB" id="1470350at2759"/>
<dbReference type="InterPro" id="IPR036396">
    <property type="entry name" value="Cyt_P450_sf"/>
</dbReference>
<evidence type="ECO:0000256" key="6">
    <source>
        <dbReference type="ARBA" id="ARBA00023033"/>
    </source>
</evidence>
<dbReference type="GeneID" id="59284583"/>
<reference evidence="9 10" key="1">
    <citation type="journal article" date="2020" name="Genomics">
        <title>Complete, high-quality genomes from long-read metagenomic sequencing of two wolf lichen thalli reveals enigmatic genome architecture.</title>
        <authorList>
            <person name="McKenzie S.K."/>
            <person name="Walston R.F."/>
            <person name="Allen J.L."/>
        </authorList>
    </citation>
    <scope>NUCLEOTIDE SEQUENCE [LARGE SCALE GENOMIC DNA]</scope>
    <source>
        <strain evidence="9">WasteWater2</strain>
    </source>
</reference>
<keyword evidence="8" id="KW-0812">Transmembrane</keyword>
<dbReference type="Pfam" id="PF00067">
    <property type="entry name" value="p450"/>
    <property type="match status" value="2"/>
</dbReference>
<keyword evidence="8" id="KW-1133">Transmembrane helix</keyword>
<evidence type="ECO:0000313" key="9">
    <source>
        <dbReference type="EMBL" id="KAF6239040.1"/>
    </source>
</evidence>
<keyword evidence="10" id="KW-1185">Reference proteome</keyword>
<evidence type="ECO:0000256" key="4">
    <source>
        <dbReference type="ARBA" id="ARBA00023002"/>
    </source>
</evidence>
<keyword evidence="8" id="KW-0472">Membrane</keyword>
<keyword evidence="6 7" id="KW-0503">Monooxygenase</keyword>
<dbReference type="GO" id="GO:0005506">
    <property type="term" value="F:iron ion binding"/>
    <property type="evidence" value="ECO:0007669"/>
    <property type="project" value="InterPro"/>
</dbReference>
<dbReference type="Gene3D" id="1.10.630.10">
    <property type="entry name" value="Cytochrome P450"/>
    <property type="match status" value="1"/>
</dbReference>
<dbReference type="EMBL" id="JACCJC010000007">
    <property type="protein sequence ID" value="KAF6239040.1"/>
    <property type="molecule type" value="Genomic_DNA"/>
</dbReference>
<evidence type="ECO:0000256" key="2">
    <source>
        <dbReference type="ARBA" id="ARBA00010617"/>
    </source>
</evidence>
<dbReference type="InterPro" id="IPR001128">
    <property type="entry name" value="Cyt_P450"/>
</dbReference>
<dbReference type="GO" id="GO:0020037">
    <property type="term" value="F:heme binding"/>
    <property type="evidence" value="ECO:0007669"/>
    <property type="project" value="InterPro"/>
</dbReference>
<name>A0A8H6L7W6_9LECA</name>
<dbReference type="PROSITE" id="PS00086">
    <property type="entry name" value="CYTOCHROME_P450"/>
    <property type="match status" value="1"/>
</dbReference>
<dbReference type="SUPFAM" id="SSF48264">
    <property type="entry name" value="Cytochrome P450"/>
    <property type="match status" value="1"/>
</dbReference>
<keyword evidence="3 7" id="KW-0479">Metal-binding</keyword>
<evidence type="ECO:0000256" key="3">
    <source>
        <dbReference type="ARBA" id="ARBA00022723"/>
    </source>
</evidence>
<evidence type="ECO:0000256" key="1">
    <source>
        <dbReference type="ARBA" id="ARBA00001971"/>
    </source>
</evidence>
<comment type="similarity">
    <text evidence="2 7">Belongs to the cytochrome P450 family.</text>
</comment>
<gene>
    <name evidence="9" type="ORF">HO173_002912</name>
</gene>
<keyword evidence="4 7" id="KW-0560">Oxidoreductase</keyword>
<dbReference type="CDD" id="cd11063">
    <property type="entry name" value="CYP52"/>
    <property type="match status" value="1"/>
</dbReference>
<evidence type="ECO:0008006" key="11">
    <source>
        <dbReference type="Google" id="ProtNLM"/>
    </source>
</evidence>
<comment type="caution">
    <text evidence="9">The sequence shown here is derived from an EMBL/GenBank/DDBJ whole genome shotgun (WGS) entry which is preliminary data.</text>
</comment>
<dbReference type="Proteomes" id="UP000578531">
    <property type="component" value="Unassembled WGS sequence"/>
</dbReference>
<dbReference type="PANTHER" id="PTHR24287">
    <property type="entry name" value="P450, PUTATIVE (EUROFUNG)-RELATED"/>
    <property type="match status" value="1"/>
</dbReference>
<evidence type="ECO:0000256" key="8">
    <source>
        <dbReference type="SAM" id="Phobius"/>
    </source>
</evidence>
<comment type="cofactor">
    <cofactor evidence="1">
        <name>heme</name>
        <dbReference type="ChEBI" id="CHEBI:30413"/>
    </cofactor>
</comment>
<dbReference type="InterPro" id="IPR047146">
    <property type="entry name" value="Cyt_P450_E_CYP52_fungi"/>
</dbReference>
<keyword evidence="7" id="KW-0349">Heme</keyword>
<dbReference type="AlphaFoldDB" id="A0A8H6L7W6"/>
<accession>A0A8H6L7W6</accession>
<keyword evidence="5 7" id="KW-0408">Iron</keyword>